<evidence type="ECO:0000256" key="4">
    <source>
        <dbReference type="ARBA" id="ARBA00023136"/>
    </source>
</evidence>
<keyword evidence="7" id="KW-1185">Reference proteome</keyword>
<name>A0A1G8GHU9_9NOCA</name>
<evidence type="ECO:0000313" key="6">
    <source>
        <dbReference type="EMBL" id="SDH93953.1"/>
    </source>
</evidence>
<accession>A0A1G8GHU9</accession>
<keyword evidence="2" id="KW-0812">Transmembrane</keyword>
<dbReference type="RefSeq" id="WP_072737288.1">
    <property type="nucleotide sequence ID" value="NZ_CP048813.1"/>
</dbReference>
<dbReference type="Pfam" id="PF07690">
    <property type="entry name" value="MFS_1"/>
    <property type="match status" value="1"/>
</dbReference>
<dbReference type="GO" id="GO:0022857">
    <property type="term" value="F:transmembrane transporter activity"/>
    <property type="evidence" value="ECO:0007669"/>
    <property type="project" value="InterPro"/>
</dbReference>
<dbReference type="InterPro" id="IPR011701">
    <property type="entry name" value="MFS"/>
</dbReference>
<proteinExistence type="predicted"/>
<dbReference type="AlphaFoldDB" id="A0A1G8GHU9"/>
<gene>
    <name evidence="6" type="ORF">SAMN05444695_104106</name>
</gene>
<sequence>MAQEQAKSTRWTFGQVWMLLVACGGVALVVAAMAALNTALPDLARDTGATQTQLTWIVDGYTLTLAALLLPAGALGDRYGRRGMLIGGLAVFAAANAVPLFEDSPTWIIAARTVAGIGAAFVMPATLSLLTAGFPLAHRGRAVGIWSGVAGSGAIAGLVVSGALLERFAWTSIFAGLALVSAILLIASFTIPSSKDSDATPLDLPGAALISGAVALFVLGTIEAPHRGWLDPIVLALLVGGVLAAGLFALVELRTRQPLLDVRLFANRAFGSGSASLALQFFATLGVFFFTVQYLQLVLDYSPLQSALAMAPIAVPILVLSVLMPLAIPYTGLRVLLATGAAILGVGLLLMTRLDIDSSYAEVAVPLFVAALGIGLCTTPATTAIVANTPDHKQGVASAVNDASREIGSAIGIALAGSILAAGYGRNVQEAVDAVPEPAKEAVHGSLASALQVADMAGPRGAELAEFAREAFLKGMDEASIVLGAVLIASAVGLAFWAPGREPRN</sequence>
<protein>
    <submittedName>
        <fullName evidence="6">Drug resistance transporter, EmrB/QacA subfamily</fullName>
    </submittedName>
</protein>
<organism evidence="6 7">
    <name type="scientific">Rhodococcus triatomae</name>
    <dbReference type="NCBI Taxonomy" id="300028"/>
    <lineage>
        <taxon>Bacteria</taxon>
        <taxon>Bacillati</taxon>
        <taxon>Actinomycetota</taxon>
        <taxon>Actinomycetes</taxon>
        <taxon>Mycobacteriales</taxon>
        <taxon>Nocardiaceae</taxon>
        <taxon>Rhodococcus</taxon>
    </lineage>
</organism>
<evidence type="ECO:0000256" key="2">
    <source>
        <dbReference type="ARBA" id="ARBA00022692"/>
    </source>
</evidence>
<dbReference type="SUPFAM" id="SSF103473">
    <property type="entry name" value="MFS general substrate transporter"/>
    <property type="match status" value="1"/>
</dbReference>
<evidence type="ECO:0000259" key="5">
    <source>
        <dbReference type="PROSITE" id="PS50850"/>
    </source>
</evidence>
<dbReference type="Proteomes" id="UP000183263">
    <property type="component" value="Unassembled WGS sequence"/>
</dbReference>
<dbReference type="InterPro" id="IPR020846">
    <property type="entry name" value="MFS_dom"/>
</dbReference>
<dbReference type="GO" id="GO:0005886">
    <property type="term" value="C:plasma membrane"/>
    <property type="evidence" value="ECO:0007669"/>
    <property type="project" value="UniProtKB-SubCell"/>
</dbReference>
<evidence type="ECO:0000256" key="3">
    <source>
        <dbReference type="ARBA" id="ARBA00022989"/>
    </source>
</evidence>
<dbReference type="Gene3D" id="1.20.1250.20">
    <property type="entry name" value="MFS general substrate transporter like domains"/>
    <property type="match status" value="2"/>
</dbReference>
<feature type="domain" description="Major facilitator superfamily (MFS) profile" evidence="5">
    <location>
        <begin position="18"/>
        <end position="502"/>
    </location>
</feature>
<dbReference type="PROSITE" id="PS51257">
    <property type="entry name" value="PROKAR_LIPOPROTEIN"/>
    <property type="match status" value="1"/>
</dbReference>
<evidence type="ECO:0000256" key="1">
    <source>
        <dbReference type="ARBA" id="ARBA00004651"/>
    </source>
</evidence>
<dbReference type="PRINTS" id="PR01036">
    <property type="entry name" value="TCRTETB"/>
</dbReference>
<reference evidence="6 7" key="1">
    <citation type="submission" date="2016-10" db="EMBL/GenBank/DDBJ databases">
        <authorList>
            <person name="de Groot N.N."/>
        </authorList>
    </citation>
    <scope>NUCLEOTIDE SEQUENCE [LARGE SCALE GENOMIC DNA]</scope>
    <source>
        <strain evidence="6 7">DSM 44892</strain>
    </source>
</reference>
<comment type="subcellular location">
    <subcellularLocation>
        <location evidence="1">Cell membrane</location>
        <topology evidence="1">Multi-pass membrane protein</topology>
    </subcellularLocation>
</comment>
<dbReference type="PANTHER" id="PTHR42718:SF42">
    <property type="entry name" value="EXPORT PROTEIN"/>
    <property type="match status" value="1"/>
</dbReference>
<dbReference type="PANTHER" id="PTHR42718">
    <property type="entry name" value="MAJOR FACILITATOR SUPERFAMILY MULTIDRUG TRANSPORTER MFSC"/>
    <property type="match status" value="1"/>
</dbReference>
<evidence type="ECO:0000313" key="7">
    <source>
        <dbReference type="Proteomes" id="UP000183263"/>
    </source>
</evidence>
<dbReference type="EMBL" id="FNDN01000004">
    <property type="protein sequence ID" value="SDH93953.1"/>
    <property type="molecule type" value="Genomic_DNA"/>
</dbReference>
<dbReference type="CDD" id="cd17321">
    <property type="entry name" value="MFS_MMR_MDR_like"/>
    <property type="match status" value="1"/>
</dbReference>
<keyword evidence="4" id="KW-0472">Membrane</keyword>
<dbReference type="PROSITE" id="PS50850">
    <property type="entry name" value="MFS"/>
    <property type="match status" value="1"/>
</dbReference>
<dbReference type="OrthoDB" id="9781469at2"/>
<dbReference type="InterPro" id="IPR036259">
    <property type="entry name" value="MFS_trans_sf"/>
</dbReference>
<keyword evidence="3" id="KW-1133">Transmembrane helix</keyword>